<keyword evidence="1" id="KW-0472">Membrane</keyword>
<feature type="chain" id="PRO_5043898386" description="Transmembrane protein" evidence="2">
    <location>
        <begin position="24"/>
        <end position="659"/>
    </location>
</feature>
<dbReference type="EMBL" id="CAXLJL010000689">
    <property type="protein sequence ID" value="CAL5139968.1"/>
    <property type="molecule type" value="Genomic_DNA"/>
</dbReference>
<feature type="transmembrane region" description="Helical" evidence="1">
    <location>
        <begin position="363"/>
        <end position="385"/>
    </location>
</feature>
<protein>
    <recommendedName>
        <fullName evidence="5">Transmembrane protein</fullName>
    </recommendedName>
</protein>
<dbReference type="AlphaFoldDB" id="A0AAV2TUE1"/>
<evidence type="ECO:0000313" key="4">
    <source>
        <dbReference type="Proteomes" id="UP001497525"/>
    </source>
</evidence>
<evidence type="ECO:0000256" key="1">
    <source>
        <dbReference type="SAM" id="Phobius"/>
    </source>
</evidence>
<proteinExistence type="predicted"/>
<evidence type="ECO:0008006" key="5">
    <source>
        <dbReference type="Google" id="ProtNLM"/>
    </source>
</evidence>
<feature type="transmembrane region" description="Helical" evidence="1">
    <location>
        <begin position="309"/>
        <end position="327"/>
    </location>
</feature>
<comment type="caution">
    <text evidence="3">The sequence shown here is derived from an EMBL/GenBank/DDBJ whole genome shotgun (WGS) entry which is preliminary data.</text>
</comment>
<gene>
    <name evidence="3" type="ORF">CDAUBV1_LOCUS15152</name>
</gene>
<feature type="transmembrane region" description="Helical" evidence="1">
    <location>
        <begin position="334"/>
        <end position="351"/>
    </location>
</feature>
<reference evidence="3" key="1">
    <citation type="submission" date="2024-06" db="EMBL/GenBank/DDBJ databases">
        <authorList>
            <person name="Liu X."/>
            <person name="Lenzi L."/>
            <person name="Haldenby T S."/>
            <person name="Uol C."/>
        </authorList>
    </citation>
    <scope>NUCLEOTIDE SEQUENCE</scope>
</reference>
<dbReference type="Proteomes" id="UP001497525">
    <property type="component" value="Unassembled WGS sequence"/>
</dbReference>
<keyword evidence="1" id="KW-0812">Transmembrane</keyword>
<keyword evidence="2" id="KW-0732">Signal</keyword>
<accession>A0AAV2TUE1</accession>
<evidence type="ECO:0000313" key="3">
    <source>
        <dbReference type="EMBL" id="CAL5139968.1"/>
    </source>
</evidence>
<feature type="transmembrane region" description="Helical" evidence="1">
    <location>
        <begin position="610"/>
        <end position="632"/>
    </location>
</feature>
<keyword evidence="1" id="KW-1133">Transmembrane helix</keyword>
<organism evidence="3 4">
    <name type="scientific">Calicophoron daubneyi</name>
    <name type="common">Rumen fluke</name>
    <name type="synonym">Paramphistomum daubneyi</name>
    <dbReference type="NCBI Taxonomy" id="300641"/>
    <lineage>
        <taxon>Eukaryota</taxon>
        <taxon>Metazoa</taxon>
        <taxon>Spiralia</taxon>
        <taxon>Lophotrochozoa</taxon>
        <taxon>Platyhelminthes</taxon>
        <taxon>Trematoda</taxon>
        <taxon>Digenea</taxon>
        <taxon>Plagiorchiida</taxon>
        <taxon>Pronocephalata</taxon>
        <taxon>Paramphistomoidea</taxon>
        <taxon>Paramphistomidae</taxon>
        <taxon>Calicophoron</taxon>
    </lineage>
</organism>
<name>A0AAV2TUE1_CALDB</name>
<feature type="signal peptide" evidence="2">
    <location>
        <begin position="1"/>
        <end position="23"/>
    </location>
</feature>
<sequence length="659" mass="70474">MYTILSVLAVLTYCAQIPRFTDATNNPELLEQLWNQLYRLLPGPSMAPQLSSDLPLSVDLSVSLENVELQNAASGPICRASLTIFAEWPVLDEHIAGSKLVELLSGGLRLDAQRVWHPELIAAGSYRFDKLTQRLELRSESNIPSDTQKTSTVMGRNKLIPSANSADSTIMRAGFKQHEMSPETSASSSLRTQGRPGVLSLTTGNLDGPRYALTESMAVEVACSYSQKFSQIGSVLCSILIRQGGSMHAQPVIKWAERKACLVSTNAQQRASHITVAKLFGSQMDEQGMDHSLAINICFSQTGRMTQCAIVPLLITLVSLLIIWSGPPGTRASSWAQCFLLLLISGFWFWISEHTTLVTKTPNPIDVWCLICLLIILSACCLSVYQERWILRILKQRKRRLHQADSATMMQNKNASVIVSPPTNPNANCFQGCTCGTSSCGVCNDGCGTCVGAAVRTSGGFASSNGTNGVYCSNSSCGASGGSGGHVCNGLGNMPGMNTASNSPAPPLGFSGQPMNTGANKMDNYQEGFLCSGNSDSGQNGIGGFLHGFRWRNGNSRRPTGLNNGLVGLDLPDCQICLCNLQNAVQPSGASAPAYAQACRSLPQEIPSNCLITSFRIVFTVCFAVTAAVLWISVLAQGIHPEACLGTAGCQPIPVAYLK</sequence>
<evidence type="ECO:0000256" key="2">
    <source>
        <dbReference type="SAM" id="SignalP"/>
    </source>
</evidence>